<protein>
    <submittedName>
        <fullName evidence="1">Uncharacterized protein</fullName>
    </submittedName>
</protein>
<evidence type="ECO:0000313" key="2">
    <source>
        <dbReference type="Proteomes" id="UP000799766"/>
    </source>
</evidence>
<evidence type="ECO:0000313" key="1">
    <source>
        <dbReference type="EMBL" id="KAF2457849.1"/>
    </source>
</evidence>
<dbReference type="EMBL" id="MU001679">
    <property type="protein sequence ID" value="KAF2457849.1"/>
    <property type="molecule type" value="Genomic_DNA"/>
</dbReference>
<sequence>MVAAGNGDASCARFCPRQRSYEEFYDSERRCRDPGGVRTVLLSPRTELSAGREGRMVGAAVVVDRGPGLEAISARTRGLPWMVRCSSEIARGGAPSRRGQPVQTQRWCVAEGREDKRAWPAGLRAAAKRNDAVEGQARRCRRSVLRRERS</sequence>
<dbReference type="AlphaFoldDB" id="A0A6A6P1S6"/>
<gene>
    <name evidence="1" type="ORF">BDY21DRAFT_342954</name>
</gene>
<name>A0A6A6P1S6_9PEZI</name>
<keyword evidence="2" id="KW-1185">Reference proteome</keyword>
<proteinExistence type="predicted"/>
<accession>A0A6A6P1S6</accession>
<reference evidence="1" key="1">
    <citation type="journal article" date="2020" name="Stud. Mycol.">
        <title>101 Dothideomycetes genomes: a test case for predicting lifestyles and emergence of pathogens.</title>
        <authorList>
            <person name="Haridas S."/>
            <person name="Albert R."/>
            <person name="Binder M."/>
            <person name="Bloem J."/>
            <person name="Labutti K."/>
            <person name="Salamov A."/>
            <person name="Andreopoulos B."/>
            <person name="Baker S."/>
            <person name="Barry K."/>
            <person name="Bills G."/>
            <person name="Bluhm B."/>
            <person name="Cannon C."/>
            <person name="Castanera R."/>
            <person name="Culley D."/>
            <person name="Daum C."/>
            <person name="Ezra D."/>
            <person name="Gonzalez J."/>
            <person name="Henrissat B."/>
            <person name="Kuo A."/>
            <person name="Liang C."/>
            <person name="Lipzen A."/>
            <person name="Lutzoni F."/>
            <person name="Magnuson J."/>
            <person name="Mondo S."/>
            <person name="Nolan M."/>
            <person name="Ohm R."/>
            <person name="Pangilinan J."/>
            <person name="Park H.-J."/>
            <person name="Ramirez L."/>
            <person name="Alfaro M."/>
            <person name="Sun H."/>
            <person name="Tritt A."/>
            <person name="Yoshinaga Y."/>
            <person name="Zwiers L.-H."/>
            <person name="Turgeon B."/>
            <person name="Goodwin S."/>
            <person name="Spatafora J."/>
            <person name="Crous P."/>
            <person name="Grigoriev I."/>
        </authorList>
    </citation>
    <scope>NUCLEOTIDE SEQUENCE</scope>
    <source>
        <strain evidence="1">ATCC 16933</strain>
    </source>
</reference>
<dbReference type="Proteomes" id="UP000799766">
    <property type="component" value="Unassembled WGS sequence"/>
</dbReference>
<organism evidence="1 2">
    <name type="scientific">Lineolata rhizophorae</name>
    <dbReference type="NCBI Taxonomy" id="578093"/>
    <lineage>
        <taxon>Eukaryota</taxon>
        <taxon>Fungi</taxon>
        <taxon>Dikarya</taxon>
        <taxon>Ascomycota</taxon>
        <taxon>Pezizomycotina</taxon>
        <taxon>Dothideomycetes</taxon>
        <taxon>Dothideomycetes incertae sedis</taxon>
        <taxon>Lineolatales</taxon>
        <taxon>Lineolataceae</taxon>
        <taxon>Lineolata</taxon>
    </lineage>
</organism>